<protein>
    <submittedName>
        <fullName evidence="1">Uncharacterized protein</fullName>
    </submittedName>
</protein>
<dbReference type="STRING" id="118967.SAMN02745191_2073"/>
<proteinExistence type="predicted"/>
<dbReference type="AlphaFoldDB" id="A0A1T4PKJ7"/>
<organism evidence="1 2">
    <name type="scientific">Anaerorhabdus furcosa</name>
    <dbReference type="NCBI Taxonomy" id="118967"/>
    <lineage>
        <taxon>Bacteria</taxon>
        <taxon>Bacillati</taxon>
        <taxon>Bacillota</taxon>
        <taxon>Erysipelotrichia</taxon>
        <taxon>Erysipelotrichales</taxon>
        <taxon>Erysipelotrichaceae</taxon>
        <taxon>Anaerorhabdus</taxon>
    </lineage>
</organism>
<accession>A0A1T4PKJ7</accession>
<name>A0A1T4PKJ7_9FIRM</name>
<dbReference type="Proteomes" id="UP000243297">
    <property type="component" value="Unassembled WGS sequence"/>
</dbReference>
<gene>
    <name evidence="1" type="ORF">SAMN02745191_2073</name>
</gene>
<evidence type="ECO:0000313" key="2">
    <source>
        <dbReference type="Proteomes" id="UP000243297"/>
    </source>
</evidence>
<dbReference type="EMBL" id="FUWY01000006">
    <property type="protein sequence ID" value="SJZ91767.1"/>
    <property type="molecule type" value="Genomic_DNA"/>
</dbReference>
<reference evidence="2" key="1">
    <citation type="submission" date="2017-02" db="EMBL/GenBank/DDBJ databases">
        <authorList>
            <person name="Varghese N."/>
            <person name="Submissions S."/>
        </authorList>
    </citation>
    <scope>NUCLEOTIDE SEQUENCE [LARGE SCALE GENOMIC DNA]</scope>
    <source>
        <strain evidence="2">ATCC 25662</strain>
    </source>
</reference>
<dbReference type="OrthoDB" id="2019903at2"/>
<sequence>MRKTLQDVANYLNEIMVPETIEKYEINSIYTNVLIEDDIYQGVGAFRDFLSNLYEVLSIHGLAYDNCKKIAHEYENRTTLSVYYPFLDYVSNLLINIGYQGVFSDDKQCFICKNTIFNHKISIQKTRECLAFLILCGIEFEGLDLNKKLDLSTIDSIKISYTKNPNMLLGLKIMAIAERDHRTLVNQDVFLRCDYRVLKSDGADVFSILQDTIKPLDRDVQNFVVQLHNRYISKGLSCIVETKGYHIYIKYGYKRKDVWGINASLNNGYHINVKSTKTNEYEEVIKTFSPFLQELIEKGYGCGRKREIGHCDGGCRGITIPLNQSVLDIQDEIIQWFDLEIAFLSRK</sequence>
<dbReference type="RefSeq" id="WP_078712470.1">
    <property type="nucleotide sequence ID" value="NZ_FUWY01000006.1"/>
</dbReference>
<evidence type="ECO:0000313" key="1">
    <source>
        <dbReference type="EMBL" id="SJZ91767.1"/>
    </source>
</evidence>
<keyword evidence="2" id="KW-1185">Reference proteome</keyword>